<protein>
    <submittedName>
        <fullName evidence="1">Uncharacterized protein</fullName>
    </submittedName>
</protein>
<dbReference type="AlphaFoldDB" id="A0AAW2ZSB1"/>
<dbReference type="Proteomes" id="UP001500131">
    <property type="component" value="Unassembled WGS sequence"/>
</dbReference>
<organism evidence="1 2">
    <name type="scientific">Leishmania lindenbergi</name>
    <dbReference type="NCBI Taxonomy" id="651832"/>
    <lineage>
        <taxon>Eukaryota</taxon>
        <taxon>Discoba</taxon>
        <taxon>Euglenozoa</taxon>
        <taxon>Kinetoplastea</taxon>
        <taxon>Metakinetoplastina</taxon>
        <taxon>Trypanosomatida</taxon>
        <taxon>Trypanosomatidae</taxon>
        <taxon>Leishmaniinae</taxon>
        <taxon>Leishmania</taxon>
    </lineage>
</organism>
<accession>A0AAW2ZSB1</accession>
<evidence type="ECO:0000313" key="2">
    <source>
        <dbReference type="Proteomes" id="UP001500131"/>
    </source>
</evidence>
<proteinExistence type="predicted"/>
<comment type="caution">
    <text evidence="1">The sequence shown here is derived from an EMBL/GenBank/DDBJ whole genome shotgun (WGS) entry which is preliminary data.</text>
</comment>
<gene>
    <name evidence="1" type="ORF">Q4I31_008014</name>
</gene>
<name>A0AAW2ZSB1_9TRYP</name>
<keyword evidence="2" id="KW-1185">Reference proteome</keyword>
<reference evidence="1 2" key="1">
    <citation type="submission" date="2024-02" db="EMBL/GenBank/DDBJ databases">
        <title>FIRST GENOME SEQUENCES OF Leishmania (Viannia) shawi, Leishmania (Viannia) lindenbergi AND Leishmania (Viannia) utingensis.</title>
        <authorList>
            <person name="Resadore F."/>
            <person name="Custodio M.G.F."/>
            <person name="Boite M.C."/>
            <person name="Cupolillo E."/>
            <person name="Ferreira G.E.M."/>
        </authorList>
    </citation>
    <scope>NUCLEOTIDE SEQUENCE [LARGE SCALE GENOMIC DNA]</scope>
    <source>
        <strain evidence="1 2">MHOM/BR/1966/M15733</strain>
    </source>
</reference>
<dbReference type="EMBL" id="JBAMZK010000037">
    <property type="protein sequence ID" value="KAL0492324.1"/>
    <property type="molecule type" value="Genomic_DNA"/>
</dbReference>
<sequence>METSRSPPPPPRLCRPGKPATEFHRYCHTAATQQKPENEASVRPLVAEESRGHWGFPHLYSSIVMTMMSFYLTGQLGMKQQSVDTKTLEYTHVAYMSAPPRAADLTKAEA</sequence>
<evidence type="ECO:0000313" key="1">
    <source>
        <dbReference type="EMBL" id="KAL0492324.1"/>
    </source>
</evidence>